<sequence>MKNTKHKNMSKKAKFKPGAKKRENKCIVMFDDKHRQEYLTGFHKRKVERRKAAVAEIHKKIKEEQTRVREERHKEYLKMLKERNEALEAAEDDLEDAITSTTESVQYDHPNHTVTVTTINDLDLTGANLFGSATPQADEDEEKKEDVQETTEAMPRKARNPVTNKKIRSLTASLSTFTSKRKRKGKQESRRGQGHPPDNRRSAFVSKHKKKTSKSQRRRKTGKRSITRSDAEEYEAVFLHGS</sequence>
<dbReference type="InParanoid" id="H3CZT0"/>
<feature type="region of interest" description="Disordered" evidence="8">
    <location>
        <begin position="1"/>
        <end position="21"/>
    </location>
</feature>
<keyword evidence="5 7" id="KW-0175">Coiled coil</keyword>
<protein>
    <recommendedName>
        <fullName evidence="3">Nucleolar protein 12</fullName>
    </recommendedName>
</protein>
<feature type="compositionally biased region" description="Basic and acidic residues" evidence="8">
    <location>
        <begin position="186"/>
        <end position="201"/>
    </location>
</feature>
<dbReference type="PANTHER" id="PTHR14577">
    <property type="entry name" value="NUCLEOLAR PROTEIN 12"/>
    <property type="match status" value="1"/>
</dbReference>
<reference evidence="9" key="3">
    <citation type="submission" date="2025-09" db="UniProtKB">
        <authorList>
            <consortium name="Ensembl"/>
        </authorList>
    </citation>
    <scope>IDENTIFICATION</scope>
</reference>
<feature type="compositionally biased region" description="Basic residues" evidence="8">
    <location>
        <begin position="1"/>
        <end position="19"/>
    </location>
</feature>
<dbReference type="PANTHER" id="PTHR14577:SF0">
    <property type="entry name" value="NUCLEOLAR PROTEIN 12"/>
    <property type="match status" value="1"/>
</dbReference>
<dbReference type="GeneTree" id="ENSGT00390000015973"/>
<dbReference type="Proteomes" id="UP000007303">
    <property type="component" value="Unassembled WGS sequence"/>
</dbReference>
<proteinExistence type="inferred from homology"/>
<evidence type="ECO:0000256" key="6">
    <source>
        <dbReference type="ARBA" id="ARBA00023242"/>
    </source>
</evidence>
<reference evidence="10" key="1">
    <citation type="journal article" date="2004" name="Nature">
        <title>Genome duplication in the teleost fish Tetraodon nigroviridis reveals the early vertebrate proto-karyotype.</title>
        <authorList>
            <person name="Jaillon O."/>
            <person name="Aury J.-M."/>
            <person name="Brunet F."/>
            <person name="Petit J.-L."/>
            <person name="Stange-Thomann N."/>
            <person name="Mauceli E."/>
            <person name="Bouneau L."/>
            <person name="Fischer C."/>
            <person name="Ozouf-Costaz C."/>
            <person name="Bernot A."/>
            <person name="Nicaud S."/>
            <person name="Jaffe D."/>
            <person name="Fisher S."/>
            <person name="Lutfalla G."/>
            <person name="Dossat C."/>
            <person name="Segurens B."/>
            <person name="Dasilva C."/>
            <person name="Salanoubat M."/>
            <person name="Levy M."/>
            <person name="Boudet N."/>
            <person name="Castellano S."/>
            <person name="Anthouard V."/>
            <person name="Jubin C."/>
            <person name="Castelli V."/>
            <person name="Katinka M."/>
            <person name="Vacherie B."/>
            <person name="Biemont C."/>
            <person name="Skalli Z."/>
            <person name="Cattolico L."/>
            <person name="Poulain J."/>
            <person name="De Berardinis V."/>
            <person name="Cruaud C."/>
            <person name="Duprat S."/>
            <person name="Brottier P."/>
            <person name="Coutanceau J.-P."/>
            <person name="Gouzy J."/>
            <person name="Parra G."/>
            <person name="Lardier G."/>
            <person name="Chapple C."/>
            <person name="McKernan K.J."/>
            <person name="McEwan P."/>
            <person name="Bosak S."/>
            <person name="Kellis M."/>
            <person name="Volff J.-N."/>
            <person name="Guigo R."/>
            <person name="Zody M.C."/>
            <person name="Mesirov J."/>
            <person name="Lindblad-Toh K."/>
            <person name="Birren B."/>
            <person name="Nusbaum C."/>
            <person name="Kahn D."/>
            <person name="Robinson-Rechavi M."/>
            <person name="Laudet V."/>
            <person name="Schachter V."/>
            <person name="Quetier F."/>
            <person name="Saurin W."/>
            <person name="Scarpelli C."/>
            <person name="Wincker P."/>
            <person name="Lander E.S."/>
            <person name="Weissenbach J."/>
            <person name="Roest Crollius H."/>
        </authorList>
    </citation>
    <scope>NUCLEOTIDE SEQUENCE [LARGE SCALE GENOMIC DNA]</scope>
</reference>
<accession>H3CZT0</accession>
<dbReference type="GO" id="GO:0005730">
    <property type="term" value="C:nucleolus"/>
    <property type="evidence" value="ECO:0007669"/>
    <property type="project" value="UniProtKB-SubCell"/>
</dbReference>
<organism evidence="9 10">
    <name type="scientific">Tetraodon nigroviridis</name>
    <name type="common">Spotted green pufferfish</name>
    <name type="synonym">Chelonodon nigroviridis</name>
    <dbReference type="NCBI Taxonomy" id="99883"/>
    <lineage>
        <taxon>Eukaryota</taxon>
        <taxon>Metazoa</taxon>
        <taxon>Chordata</taxon>
        <taxon>Craniata</taxon>
        <taxon>Vertebrata</taxon>
        <taxon>Euteleostomi</taxon>
        <taxon>Actinopterygii</taxon>
        <taxon>Neopterygii</taxon>
        <taxon>Teleostei</taxon>
        <taxon>Neoteleostei</taxon>
        <taxon>Acanthomorphata</taxon>
        <taxon>Eupercaria</taxon>
        <taxon>Tetraodontiformes</taxon>
        <taxon>Tetradontoidea</taxon>
        <taxon>Tetraodontidae</taxon>
        <taxon>Tetraodon</taxon>
    </lineage>
</organism>
<keyword evidence="4" id="KW-0699">rRNA-binding</keyword>
<dbReference type="AlphaFoldDB" id="H3CZT0"/>
<feature type="coiled-coil region" evidence="7">
    <location>
        <begin position="70"/>
        <end position="100"/>
    </location>
</feature>
<evidence type="ECO:0000256" key="4">
    <source>
        <dbReference type="ARBA" id="ARBA00022730"/>
    </source>
</evidence>
<dbReference type="FunCoup" id="H3CZT0">
    <property type="interactions" value="192"/>
</dbReference>
<dbReference type="Ensembl" id="ENSTNIT00000013960.1">
    <property type="protein sequence ID" value="ENSTNIP00000013766.1"/>
    <property type="gene ID" value="ENSTNIG00000010836.1"/>
</dbReference>
<dbReference type="Pfam" id="PF09805">
    <property type="entry name" value="Nop25"/>
    <property type="match status" value="1"/>
</dbReference>
<reference evidence="9" key="2">
    <citation type="submission" date="2025-08" db="UniProtKB">
        <authorList>
            <consortium name="Ensembl"/>
        </authorList>
    </citation>
    <scope>IDENTIFICATION</scope>
</reference>
<comment type="subcellular location">
    <subcellularLocation>
        <location evidence="1">Nucleus</location>
        <location evidence="1">Nucleolus</location>
    </subcellularLocation>
</comment>
<keyword evidence="10" id="KW-1185">Reference proteome</keyword>
<feature type="region of interest" description="Disordered" evidence="8">
    <location>
        <begin position="127"/>
        <end position="242"/>
    </location>
</feature>
<feature type="compositionally biased region" description="Basic residues" evidence="8">
    <location>
        <begin position="206"/>
        <end position="226"/>
    </location>
</feature>
<evidence type="ECO:0000256" key="7">
    <source>
        <dbReference type="SAM" id="Coils"/>
    </source>
</evidence>
<dbReference type="HOGENOM" id="CLU_111183_0_0_1"/>
<evidence type="ECO:0000313" key="10">
    <source>
        <dbReference type="Proteomes" id="UP000007303"/>
    </source>
</evidence>
<evidence type="ECO:0000313" key="9">
    <source>
        <dbReference type="Ensembl" id="ENSTNIP00000013766.1"/>
    </source>
</evidence>
<dbReference type="OMA" id="LHMHSRK"/>
<keyword evidence="4" id="KW-0694">RNA-binding</keyword>
<dbReference type="STRING" id="99883.ENSTNIP00000013766"/>
<dbReference type="InterPro" id="IPR019186">
    <property type="entry name" value="Nucleolar_protein_12"/>
</dbReference>
<evidence type="ECO:0000256" key="5">
    <source>
        <dbReference type="ARBA" id="ARBA00023054"/>
    </source>
</evidence>
<name>H3CZT0_TETNG</name>
<comment type="similarity">
    <text evidence="2">Belongs to the RRP17 family.</text>
</comment>
<evidence type="ECO:0000256" key="8">
    <source>
        <dbReference type="SAM" id="MobiDB-lite"/>
    </source>
</evidence>
<keyword evidence="6" id="KW-0539">Nucleus</keyword>
<evidence type="ECO:0000256" key="3">
    <source>
        <dbReference type="ARBA" id="ARBA00015520"/>
    </source>
</evidence>
<evidence type="ECO:0000256" key="1">
    <source>
        <dbReference type="ARBA" id="ARBA00004604"/>
    </source>
</evidence>
<evidence type="ECO:0000256" key="2">
    <source>
        <dbReference type="ARBA" id="ARBA00007175"/>
    </source>
</evidence>
<dbReference type="GO" id="GO:0019843">
    <property type="term" value="F:rRNA binding"/>
    <property type="evidence" value="ECO:0007669"/>
    <property type="project" value="UniProtKB-KW"/>
</dbReference>